<evidence type="ECO:0000256" key="1">
    <source>
        <dbReference type="ARBA" id="ARBA00001964"/>
    </source>
</evidence>
<protein>
    <submittedName>
        <fullName evidence="5">Alpha-ketoacid dehydrogenase subunit beta</fullName>
    </submittedName>
</protein>
<name>A0A4R5DD87_9ACTN</name>
<comment type="caution">
    <text evidence="5">The sequence shown here is derived from an EMBL/GenBank/DDBJ whole genome shotgun (WGS) entry which is preliminary data.</text>
</comment>
<feature type="domain" description="Transketolase-like pyrimidine-binding" evidence="4">
    <location>
        <begin position="1"/>
        <end position="174"/>
    </location>
</feature>
<evidence type="ECO:0000256" key="2">
    <source>
        <dbReference type="ARBA" id="ARBA00023002"/>
    </source>
</evidence>
<comment type="cofactor">
    <cofactor evidence="1">
        <name>thiamine diphosphate</name>
        <dbReference type="ChEBI" id="CHEBI:58937"/>
    </cofactor>
</comment>
<dbReference type="PANTHER" id="PTHR43257:SF2">
    <property type="entry name" value="PYRUVATE DEHYDROGENASE E1 COMPONENT SUBUNIT BETA"/>
    <property type="match status" value="1"/>
</dbReference>
<dbReference type="InterPro" id="IPR029061">
    <property type="entry name" value="THDP-binding"/>
</dbReference>
<dbReference type="CDD" id="cd07036">
    <property type="entry name" value="TPP_PYR_E1-PDHc-beta_like"/>
    <property type="match status" value="1"/>
</dbReference>
<keyword evidence="3" id="KW-0786">Thiamine pyrophosphate</keyword>
<dbReference type="PANTHER" id="PTHR43257">
    <property type="entry name" value="PYRUVATE DEHYDROGENASE E1 COMPONENT BETA SUBUNIT"/>
    <property type="match status" value="1"/>
</dbReference>
<dbReference type="FunFam" id="3.40.50.920:FF:000001">
    <property type="entry name" value="Pyruvate dehydrogenase E1 beta subunit"/>
    <property type="match status" value="1"/>
</dbReference>
<dbReference type="AlphaFoldDB" id="A0A4R5DD87"/>
<dbReference type="GO" id="GO:0000287">
    <property type="term" value="F:magnesium ion binding"/>
    <property type="evidence" value="ECO:0007669"/>
    <property type="project" value="UniProtKB-ARBA"/>
</dbReference>
<dbReference type="Pfam" id="PF02779">
    <property type="entry name" value="Transket_pyr"/>
    <property type="match status" value="1"/>
</dbReference>
<dbReference type="InParanoid" id="A0A4R5DD87"/>
<evidence type="ECO:0000259" key="4">
    <source>
        <dbReference type="SMART" id="SM00861"/>
    </source>
</evidence>
<dbReference type="Gene3D" id="3.40.50.970">
    <property type="match status" value="1"/>
</dbReference>
<dbReference type="SUPFAM" id="SSF52922">
    <property type="entry name" value="TK C-terminal domain-like"/>
    <property type="match status" value="1"/>
</dbReference>
<dbReference type="InterPro" id="IPR005475">
    <property type="entry name" value="Transketolase-like_Pyr-bd"/>
</dbReference>
<dbReference type="Pfam" id="PF02780">
    <property type="entry name" value="Transketolase_C"/>
    <property type="match status" value="1"/>
</dbReference>
<dbReference type="Gene3D" id="3.40.50.920">
    <property type="match status" value="1"/>
</dbReference>
<gene>
    <name evidence="5" type="ORF">E1269_12830</name>
</gene>
<evidence type="ECO:0000256" key="3">
    <source>
        <dbReference type="ARBA" id="ARBA00023052"/>
    </source>
</evidence>
<dbReference type="InterPro" id="IPR033248">
    <property type="entry name" value="Transketolase_C"/>
</dbReference>
<accession>A0A4R5DD87</accession>
<dbReference type="SMART" id="SM00861">
    <property type="entry name" value="Transket_pyr"/>
    <property type="match status" value="1"/>
</dbReference>
<dbReference type="SUPFAM" id="SSF52518">
    <property type="entry name" value="Thiamin diphosphate-binding fold (THDP-binding)"/>
    <property type="match status" value="1"/>
</dbReference>
<dbReference type="InterPro" id="IPR009014">
    <property type="entry name" value="Transketo_C/PFOR_II"/>
</dbReference>
<reference evidence="5 6" key="1">
    <citation type="submission" date="2019-03" db="EMBL/GenBank/DDBJ databases">
        <title>Draft genome sequences of novel Actinobacteria.</title>
        <authorList>
            <person name="Sahin N."/>
            <person name="Ay H."/>
            <person name="Saygin H."/>
        </authorList>
    </citation>
    <scope>NUCLEOTIDE SEQUENCE [LARGE SCALE GENOMIC DNA]</scope>
    <source>
        <strain evidence="5 6">5K138</strain>
    </source>
</reference>
<evidence type="ECO:0000313" key="5">
    <source>
        <dbReference type="EMBL" id="TDE09950.1"/>
    </source>
</evidence>
<organism evidence="5 6">
    <name type="scientific">Jiangella asiatica</name>
    <dbReference type="NCBI Taxonomy" id="2530372"/>
    <lineage>
        <taxon>Bacteria</taxon>
        <taxon>Bacillati</taxon>
        <taxon>Actinomycetota</taxon>
        <taxon>Actinomycetes</taxon>
        <taxon>Jiangellales</taxon>
        <taxon>Jiangellaceae</taxon>
        <taxon>Jiangella</taxon>
    </lineage>
</organism>
<dbReference type="GO" id="GO:0016491">
    <property type="term" value="F:oxidoreductase activity"/>
    <property type="evidence" value="ECO:0007669"/>
    <property type="project" value="UniProtKB-KW"/>
</dbReference>
<dbReference type="OrthoDB" id="3457658at2"/>
<dbReference type="EMBL" id="SMKZ01000016">
    <property type="protein sequence ID" value="TDE09950.1"/>
    <property type="molecule type" value="Genomic_DNA"/>
</dbReference>
<dbReference type="Proteomes" id="UP000294739">
    <property type="component" value="Unassembled WGS sequence"/>
</dbReference>
<keyword evidence="6" id="KW-1185">Reference proteome</keyword>
<proteinExistence type="predicted"/>
<dbReference type="FunFam" id="3.40.50.970:FF:000001">
    <property type="entry name" value="Pyruvate dehydrogenase E1 beta subunit"/>
    <property type="match status" value="1"/>
</dbReference>
<keyword evidence="2" id="KW-0560">Oxidoreductase</keyword>
<sequence>MNQAVSAALADAMREDPAVVVIGEDVAVPGGVFKATDGLLAEFGVGRVRDTPISEMGFLGAAVGAAATGLRPVVEIMFGEFLGVALDQLVTEAAKLRYLSAGQYGVPLTVRASVGAGLGFGAQHSQCLETWFYATPGLKVAVASGPQTAYGLLRAAVRDDDPVVVLEPRRLYGGRAEVVTGDDGIIALGSAEVRTAGDDVTLVALGGTVPVAQEAADGAGWGAEVVDLRTLVPWDVATVLDSVRRTGRLVVVEEGPFSGGWGTEIAARVASELFGELRAPVHRVTSPDVPVPYAKPLETRYVPTVEYVREQVGELIETGRTPRPWWSREGAHR</sequence>
<evidence type="ECO:0000313" key="6">
    <source>
        <dbReference type="Proteomes" id="UP000294739"/>
    </source>
</evidence>